<dbReference type="GO" id="GO:0009073">
    <property type="term" value="P:aromatic amino acid family biosynthetic process"/>
    <property type="evidence" value="ECO:0007669"/>
    <property type="project" value="InterPro"/>
</dbReference>
<dbReference type="Proteomes" id="UP000248395">
    <property type="component" value="Unassembled WGS sequence"/>
</dbReference>
<dbReference type="Gene3D" id="3.30.70.1140">
    <property type="entry name" value="Phospho-2-dehydro-3-deoxyheptonate aldolase, domain 1"/>
    <property type="match status" value="1"/>
</dbReference>
<dbReference type="Pfam" id="PF00793">
    <property type="entry name" value="DAHP_synth_1"/>
    <property type="match status" value="1"/>
</dbReference>
<dbReference type="Pfam" id="PF18152">
    <property type="entry name" value="DAHP_snth_FXD"/>
    <property type="match status" value="1"/>
</dbReference>
<gene>
    <name evidence="4" type="ORF">DFR38_101240</name>
</gene>
<evidence type="ECO:0000256" key="1">
    <source>
        <dbReference type="ARBA" id="ARBA00022679"/>
    </source>
</evidence>
<proteinExistence type="predicted"/>
<dbReference type="AlphaFoldDB" id="A0A318K925"/>
<dbReference type="RefSeq" id="WP_059285698.1">
    <property type="nucleotide sequence ID" value="NZ_LNQU01000036.1"/>
</dbReference>
<dbReference type="NCBIfam" id="NF009239">
    <property type="entry name" value="PRK12595.1"/>
    <property type="match status" value="1"/>
</dbReference>
<keyword evidence="5" id="KW-1185">Reference proteome</keyword>
<feature type="domain" description="DAHP synthase ferredoxin-like" evidence="3">
    <location>
        <begin position="1"/>
        <end position="66"/>
    </location>
</feature>
<sequence length="339" mass="36673">MIIVMKHHAPDEYIQAVVDKIRAAGLSEHVSRGTERTIIGAVGDERVFSPDAFELMPGVERAMRVVKDYRIVSREVHPADSVVQVRGQAFGGQAIQIIAGPAAVETAEQMAQCAELVKAGACRLLRGGAFKPRTSPYAFPGIGVAGLEQLRQESRRHGLPMVSELLDVRMLETFLELDVDMIEIGARNMQNVGLLKEVGRINKPVILKRGPAATLTEWLMAAEHIAAGGNHNIIFCERGVRSFEPSYRNMLDLSSIPVLKRETHLPVIVDPSHAGGKAWMVPSLAKAAIAAGADGLMLDIHPDPANAWCDGEQALNPQAFRQLLDELAPLAAALGRSLA</sequence>
<dbReference type="InterPro" id="IPR013785">
    <property type="entry name" value="Aldolase_TIM"/>
</dbReference>
<dbReference type="GO" id="GO:0016740">
    <property type="term" value="F:transferase activity"/>
    <property type="evidence" value="ECO:0007669"/>
    <property type="project" value="UniProtKB-KW"/>
</dbReference>
<name>A0A318K925_9NEIS</name>
<dbReference type="InterPro" id="IPR052899">
    <property type="entry name" value="Class-I_DAHP_synthase"/>
</dbReference>
<dbReference type="EMBL" id="QJKC01000001">
    <property type="protein sequence ID" value="PXX51178.1"/>
    <property type="molecule type" value="Genomic_DNA"/>
</dbReference>
<protein>
    <submittedName>
        <fullName evidence="4">3-deoxy-D-arabinoheptulosonate-7-phosphate synthase</fullName>
    </submittedName>
</protein>
<feature type="domain" description="DAHP synthetase I/KDSA" evidence="2">
    <location>
        <begin position="92"/>
        <end position="324"/>
    </location>
</feature>
<organism evidence="4 5">
    <name type="scientific">Aquitalea magnusonii</name>
    <dbReference type="NCBI Taxonomy" id="332411"/>
    <lineage>
        <taxon>Bacteria</taxon>
        <taxon>Pseudomonadati</taxon>
        <taxon>Pseudomonadota</taxon>
        <taxon>Betaproteobacteria</taxon>
        <taxon>Neisseriales</taxon>
        <taxon>Chromobacteriaceae</taxon>
        <taxon>Aquitalea</taxon>
    </lineage>
</organism>
<dbReference type="InterPro" id="IPR006218">
    <property type="entry name" value="DAHP1/KDSA"/>
</dbReference>
<dbReference type="SUPFAM" id="SSF51569">
    <property type="entry name" value="Aldolase"/>
    <property type="match status" value="1"/>
</dbReference>
<evidence type="ECO:0000313" key="5">
    <source>
        <dbReference type="Proteomes" id="UP000248395"/>
    </source>
</evidence>
<evidence type="ECO:0000313" key="4">
    <source>
        <dbReference type="EMBL" id="PXX51178.1"/>
    </source>
</evidence>
<dbReference type="NCBIfam" id="NF006421">
    <property type="entry name" value="PRK08673.1"/>
    <property type="match status" value="1"/>
</dbReference>
<reference evidence="4 5" key="1">
    <citation type="submission" date="2018-05" db="EMBL/GenBank/DDBJ databases">
        <title>Genomic Encyclopedia of Type Strains, Phase IV (KMG-IV): sequencing the most valuable type-strain genomes for metagenomic binning, comparative biology and taxonomic classification.</title>
        <authorList>
            <person name="Goeker M."/>
        </authorList>
    </citation>
    <scope>NUCLEOTIDE SEQUENCE [LARGE SCALE GENOMIC DNA]</scope>
    <source>
        <strain evidence="4 5">DSM 25134</strain>
    </source>
</reference>
<evidence type="ECO:0000259" key="3">
    <source>
        <dbReference type="Pfam" id="PF18152"/>
    </source>
</evidence>
<dbReference type="OrthoDB" id="9802281at2"/>
<dbReference type="NCBIfam" id="TIGR01361">
    <property type="entry name" value="DAHP_synth_Bsub"/>
    <property type="match status" value="1"/>
</dbReference>
<dbReference type="GO" id="GO:0016832">
    <property type="term" value="F:aldehyde-lyase activity"/>
    <property type="evidence" value="ECO:0007669"/>
    <property type="project" value="InterPro"/>
</dbReference>
<dbReference type="Gene3D" id="3.20.20.70">
    <property type="entry name" value="Aldolase class I"/>
    <property type="match status" value="1"/>
</dbReference>
<accession>A0A318K925</accession>
<dbReference type="PANTHER" id="PTHR43018:SF2">
    <property type="entry name" value="PHOSPHO-2-DEHYDRO-3-DEOXYHEPTONATE ALDOLASE"/>
    <property type="match status" value="1"/>
</dbReference>
<dbReference type="InterPro" id="IPR041071">
    <property type="entry name" value="DAHP_snth_FXD"/>
</dbReference>
<evidence type="ECO:0000259" key="2">
    <source>
        <dbReference type="Pfam" id="PF00793"/>
    </source>
</evidence>
<dbReference type="PANTHER" id="PTHR43018">
    <property type="entry name" value="PHOSPHO-2-DEHYDRO-3-DEOXYHEPTONATE ALDOLASE"/>
    <property type="match status" value="1"/>
</dbReference>
<comment type="caution">
    <text evidence="4">The sequence shown here is derived from an EMBL/GenBank/DDBJ whole genome shotgun (WGS) entry which is preliminary data.</text>
</comment>
<dbReference type="InterPro" id="IPR006268">
    <property type="entry name" value="DAHP_syn_2"/>
</dbReference>
<keyword evidence="1" id="KW-0808">Transferase</keyword>